<dbReference type="KEGG" id="vgu:HYG85_20415"/>
<dbReference type="RefSeq" id="WP_212691232.1">
    <property type="nucleotide sequence ID" value="NZ_CP058561.1"/>
</dbReference>
<evidence type="ECO:0000313" key="2">
    <source>
        <dbReference type="Proteomes" id="UP000677305"/>
    </source>
</evidence>
<sequence length="181" mass="20625">MIELDEESMRIYNESQYTHNSTDNNRMYNKHYYGVNCNKQNVSTQIGIRYTVTDANVILLASGGVSGLHDTCYIVDQGTLLICVGDCIFSINIMDLSLNWVIQGDDITCFQMFKANDMYVIHGELGISAVTSDGEIRWCFRGRNIFVTPDGKDDFRIIDDKIHLTDWEGNKYILDLEGNLL</sequence>
<accession>A0A8J8MDW6</accession>
<protein>
    <submittedName>
        <fullName evidence="1">Uncharacterized protein</fullName>
    </submittedName>
</protein>
<dbReference type="Proteomes" id="UP000677305">
    <property type="component" value="Chromosome"/>
</dbReference>
<reference evidence="1 2" key="1">
    <citation type="submission" date="2020-07" db="EMBL/GenBank/DDBJ databases">
        <title>Vallitalea guaymasensis genome.</title>
        <authorList>
            <person name="Postec A."/>
        </authorList>
    </citation>
    <scope>NUCLEOTIDE SEQUENCE [LARGE SCALE GENOMIC DNA]</scope>
    <source>
        <strain evidence="1 2">Ra1766G1</strain>
    </source>
</reference>
<evidence type="ECO:0000313" key="1">
    <source>
        <dbReference type="EMBL" id="QUH31156.1"/>
    </source>
</evidence>
<organism evidence="1 2">
    <name type="scientific">Vallitalea guaymasensis</name>
    <dbReference type="NCBI Taxonomy" id="1185412"/>
    <lineage>
        <taxon>Bacteria</taxon>
        <taxon>Bacillati</taxon>
        <taxon>Bacillota</taxon>
        <taxon>Clostridia</taxon>
        <taxon>Lachnospirales</taxon>
        <taxon>Vallitaleaceae</taxon>
        <taxon>Vallitalea</taxon>
    </lineage>
</organism>
<gene>
    <name evidence="1" type="ORF">HYG85_20415</name>
</gene>
<keyword evidence="2" id="KW-1185">Reference proteome</keyword>
<name>A0A8J8MDW6_9FIRM</name>
<proteinExistence type="predicted"/>
<dbReference type="AlphaFoldDB" id="A0A8J8MDW6"/>
<dbReference type="EMBL" id="CP058561">
    <property type="protein sequence ID" value="QUH31156.1"/>
    <property type="molecule type" value="Genomic_DNA"/>
</dbReference>